<name>A0A927D300_9RHOB</name>
<keyword evidence="3" id="KW-0029">Amino-acid transport</keyword>
<feature type="chain" id="PRO_5037255386" evidence="4">
    <location>
        <begin position="24"/>
        <end position="418"/>
    </location>
</feature>
<accession>A0A927D300</accession>
<evidence type="ECO:0000313" key="7">
    <source>
        <dbReference type="Proteomes" id="UP000635142"/>
    </source>
</evidence>
<comment type="caution">
    <text evidence="6">The sequence shown here is derived from an EMBL/GenBank/DDBJ whole genome shotgun (WGS) entry which is preliminary data.</text>
</comment>
<proteinExistence type="inferred from homology"/>
<reference evidence="6" key="1">
    <citation type="submission" date="2020-08" db="EMBL/GenBank/DDBJ databases">
        <title>Sulfitobacter aestuariivivens sp. nov., isolated from a tidal flat.</title>
        <authorList>
            <person name="Park S."/>
            <person name="Yoon J.-H."/>
        </authorList>
    </citation>
    <scope>NUCLEOTIDE SEQUENCE</scope>
    <source>
        <strain evidence="6">TSTF-M16</strain>
    </source>
</reference>
<comment type="similarity">
    <text evidence="1">Belongs to the leucine-binding protein family.</text>
</comment>
<evidence type="ECO:0000256" key="3">
    <source>
        <dbReference type="ARBA" id="ARBA00022970"/>
    </source>
</evidence>
<dbReference type="Gene3D" id="3.40.50.2300">
    <property type="match status" value="2"/>
</dbReference>
<dbReference type="InterPro" id="IPR028081">
    <property type="entry name" value="Leu-bd"/>
</dbReference>
<feature type="domain" description="Leucine-binding protein" evidence="5">
    <location>
        <begin position="29"/>
        <end position="336"/>
    </location>
</feature>
<gene>
    <name evidence="6" type="ORF">H9Q16_09145</name>
</gene>
<dbReference type="PANTHER" id="PTHR30483">
    <property type="entry name" value="LEUCINE-SPECIFIC-BINDING PROTEIN"/>
    <property type="match status" value="1"/>
</dbReference>
<protein>
    <submittedName>
        <fullName evidence="6">ABC transporter substrate-binding protein</fullName>
    </submittedName>
</protein>
<dbReference type="InterPro" id="IPR051010">
    <property type="entry name" value="BCAA_transport"/>
</dbReference>
<keyword evidence="7" id="KW-1185">Reference proteome</keyword>
<evidence type="ECO:0000313" key="6">
    <source>
        <dbReference type="EMBL" id="MBD3664085.1"/>
    </source>
</evidence>
<dbReference type="EMBL" id="JACTAG010000001">
    <property type="protein sequence ID" value="MBD3664085.1"/>
    <property type="molecule type" value="Genomic_DNA"/>
</dbReference>
<dbReference type="CDD" id="cd06346">
    <property type="entry name" value="PBP1_ABC_ligand_binding-like"/>
    <property type="match status" value="1"/>
</dbReference>
<dbReference type="PANTHER" id="PTHR30483:SF6">
    <property type="entry name" value="PERIPLASMIC BINDING PROTEIN OF ABC TRANSPORTER FOR NATURAL AMINO ACIDS"/>
    <property type="match status" value="1"/>
</dbReference>
<dbReference type="SUPFAM" id="SSF53822">
    <property type="entry name" value="Periplasmic binding protein-like I"/>
    <property type="match status" value="1"/>
</dbReference>
<evidence type="ECO:0000256" key="2">
    <source>
        <dbReference type="ARBA" id="ARBA00022729"/>
    </source>
</evidence>
<evidence type="ECO:0000256" key="4">
    <source>
        <dbReference type="SAM" id="SignalP"/>
    </source>
</evidence>
<sequence length="418" mass="43182">MKTKYLRQLVIAAALTVGGASVAAADCPVKVGVALPTSVDWGKPIAETALWVADMINEAGGVDGCPVETILRDTQVDAKVGVDAAKAMVDLDKVQLMMGAVSSGVTLPILTSVTVPAGVMQISCCSSSTRITGLAEEGSTKGLWFRTFATSNVQSAVLTKLAKDAGYGKVTVFYKNDDWGQDMASLLDNALKASGIEVAASIAITDNQPSYRAEVTEALGGNPDAVILALYPKEGIAVTREWISLGGTTKMVGANSLRSEEFRDAVGMQYLGDFIGADTSSPRTASASAFVEAYKAKFGGEPSGPGLPNSFDAAAISLLAYHAAGNGATGAEIAAKVPMVTDPAGEPVDANVEGFKKAMALLSEGKSVSFQGGTGAVTFDANGDVSAPAVSWVFTETGIDERQYIPLEEVNAFIQSLN</sequence>
<dbReference type="AlphaFoldDB" id="A0A927D300"/>
<keyword evidence="3" id="KW-0813">Transport</keyword>
<dbReference type="Pfam" id="PF13458">
    <property type="entry name" value="Peripla_BP_6"/>
    <property type="match status" value="1"/>
</dbReference>
<dbReference type="Proteomes" id="UP000635142">
    <property type="component" value="Unassembled WGS sequence"/>
</dbReference>
<keyword evidence="2 4" id="KW-0732">Signal</keyword>
<organism evidence="6 7">
    <name type="scientific">Sulfitobacter aestuariivivens</name>
    <dbReference type="NCBI Taxonomy" id="2766981"/>
    <lineage>
        <taxon>Bacteria</taxon>
        <taxon>Pseudomonadati</taxon>
        <taxon>Pseudomonadota</taxon>
        <taxon>Alphaproteobacteria</taxon>
        <taxon>Rhodobacterales</taxon>
        <taxon>Roseobacteraceae</taxon>
        <taxon>Sulfitobacter</taxon>
    </lineage>
</organism>
<dbReference type="InterPro" id="IPR028082">
    <property type="entry name" value="Peripla_BP_I"/>
</dbReference>
<dbReference type="GO" id="GO:0006865">
    <property type="term" value="P:amino acid transport"/>
    <property type="evidence" value="ECO:0007669"/>
    <property type="project" value="UniProtKB-KW"/>
</dbReference>
<evidence type="ECO:0000259" key="5">
    <source>
        <dbReference type="Pfam" id="PF13458"/>
    </source>
</evidence>
<dbReference type="RefSeq" id="WP_191074995.1">
    <property type="nucleotide sequence ID" value="NZ_JACTAG010000001.1"/>
</dbReference>
<evidence type="ECO:0000256" key="1">
    <source>
        <dbReference type="ARBA" id="ARBA00010062"/>
    </source>
</evidence>
<feature type="signal peptide" evidence="4">
    <location>
        <begin position="1"/>
        <end position="23"/>
    </location>
</feature>